<organism evidence="3 4">
    <name type="scientific">Parascedosporium putredinis</name>
    <dbReference type="NCBI Taxonomy" id="1442378"/>
    <lineage>
        <taxon>Eukaryota</taxon>
        <taxon>Fungi</taxon>
        <taxon>Dikarya</taxon>
        <taxon>Ascomycota</taxon>
        <taxon>Pezizomycotina</taxon>
        <taxon>Sordariomycetes</taxon>
        <taxon>Hypocreomycetidae</taxon>
        <taxon>Microascales</taxon>
        <taxon>Microascaceae</taxon>
        <taxon>Parascedosporium</taxon>
    </lineage>
</organism>
<evidence type="ECO:0000313" key="4">
    <source>
        <dbReference type="Proteomes" id="UP000838763"/>
    </source>
</evidence>
<keyword evidence="2" id="KW-1133">Transmembrane helix</keyword>
<evidence type="ECO:0000256" key="1">
    <source>
        <dbReference type="SAM" id="MobiDB-lite"/>
    </source>
</evidence>
<name>A0A9P1H2P8_9PEZI</name>
<protein>
    <submittedName>
        <fullName evidence="3">Uncharacterized protein</fullName>
    </submittedName>
</protein>
<reference evidence="3" key="1">
    <citation type="submission" date="2022-11" db="EMBL/GenBank/DDBJ databases">
        <authorList>
            <person name="Scott C."/>
            <person name="Bruce N."/>
        </authorList>
    </citation>
    <scope>NUCLEOTIDE SEQUENCE</scope>
</reference>
<feature type="transmembrane region" description="Helical" evidence="2">
    <location>
        <begin position="76"/>
        <end position="97"/>
    </location>
</feature>
<dbReference type="AlphaFoldDB" id="A0A9P1H2P8"/>
<gene>
    <name evidence="3" type="ORF">PPNO1_LOCUS3982</name>
</gene>
<evidence type="ECO:0000256" key="2">
    <source>
        <dbReference type="SAM" id="Phobius"/>
    </source>
</evidence>
<feature type="compositionally biased region" description="Basic and acidic residues" evidence="1">
    <location>
        <begin position="36"/>
        <end position="51"/>
    </location>
</feature>
<feature type="region of interest" description="Disordered" evidence="1">
    <location>
        <begin position="1"/>
        <end position="71"/>
    </location>
</feature>
<feature type="compositionally biased region" description="Basic residues" evidence="1">
    <location>
        <begin position="15"/>
        <end position="24"/>
    </location>
</feature>
<keyword evidence="2" id="KW-0472">Membrane</keyword>
<keyword evidence="2" id="KW-0812">Transmembrane</keyword>
<dbReference type="EMBL" id="CALLCH030000010">
    <property type="protein sequence ID" value="CAI4214251.1"/>
    <property type="molecule type" value="Genomic_DNA"/>
</dbReference>
<feature type="compositionally biased region" description="Polar residues" evidence="1">
    <location>
        <begin position="1"/>
        <end position="14"/>
    </location>
</feature>
<keyword evidence="4" id="KW-1185">Reference proteome</keyword>
<evidence type="ECO:0000313" key="3">
    <source>
        <dbReference type="EMBL" id="CAI4214251.1"/>
    </source>
</evidence>
<dbReference type="Proteomes" id="UP000838763">
    <property type="component" value="Unassembled WGS sequence"/>
</dbReference>
<accession>A0A9P1H2P8</accession>
<feature type="region of interest" description="Disordered" evidence="1">
    <location>
        <begin position="109"/>
        <end position="130"/>
    </location>
</feature>
<proteinExistence type="predicted"/>
<comment type="caution">
    <text evidence="3">The sequence shown here is derived from an EMBL/GenBank/DDBJ whole genome shotgun (WGS) entry which is preliminary data.</text>
</comment>
<sequence>MSTSRSQHKCTTPTARKRRDRRLAKACNPDRYNPLPDRDRDRDRDCDRDRNYTPADGVPESNGNAANNDGLDTGDIVGVVVGILGFIATATGVWFGYKAIKVKRAAHATPAATTAPQSVHSPAFRASAGT</sequence>